<reference evidence="1" key="2">
    <citation type="journal article" date="2015" name="Data Brief">
        <title>Shoot transcriptome of the giant reed, Arundo donax.</title>
        <authorList>
            <person name="Barrero R.A."/>
            <person name="Guerrero F.D."/>
            <person name="Moolhuijzen P."/>
            <person name="Goolsby J.A."/>
            <person name="Tidwell J."/>
            <person name="Bellgard S.E."/>
            <person name="Bellgard M.I."/>
        </authorList>
    </citation>
    <scope>NUCLEOTIDE SEQUENCE</scope>
    <source>
        <tissue evidence="1">Shoot tissue taken approximately 20 cm above the soil surface</tissue>
    </source>
</reference>
<dbReference type="AlphaFoldDB" id="A0A0A8Z521"/>
<protein>
    <submittedName>
        <fullName evidence="1">Uncharacterized protein</fullName>
    </submittedName>
</protein>
<name>A0A0A8Z521_ARUDO</name>
<organism evidence="1">
    <name type="scientific">Arundo donax</name>
    <name type="common">Giant reed</name>
    <name type="synonym">Donax arundinaceus</name>
    <dbReference type="NCBI Taxonomy" id="35708"/>
    <lineage>
        <taxon>Eukaryota</taxon>
        <taxon>Viridiplantae</taxon>
        <taxon>Streptophyta</taxon>
        <taxon>Embryophyta</taxon>
        <taxon>Tracheophyta</taxon>
        <taxon>Spermatophyta</taxon>
        <taxon>Magnoliopsida</taxon>
        <taxon>Liliopsida</taxon>
        <taxon>Poales</taxon>
        <taxon>Poaceae</taxon>
        <taxon>PACMAD clade</taxon>
        <taxon>Arundinoideae</taxon>
        <taxon>Arundineae</taxon>
        <taxon>Arundo</taxon>
    </lineage>
</organism>
<evidence type="ECO:0000313" key="1">
    <source>
        <dbReference type="EMBL" id="JAD32783.1"/>
    </source>
</evidence>
<dbReference type="EMBL" id="GBRH01265112">
    <property type="protein sequence ID" value="JAD32783.1"/>
    <property type="molecule type" value="Transcribed_RNA"/>
</dbReference>
<reference evidence="1" key="1">
    <citation type="submission" date="2014-09" db="EMBL/GenBank/DDBJ databases">
        <authorList>
            <person name="Magalhaes I.L.F."/>
            <person name="Oliveira U."/>
            <person name="Santos F.R."/>
            <person name="Vidigal T.H.D.A."/>
            <person name="Brescovit A.D."/>
            <person name="Santos A.J."/>
        </authorList>
    </citation>
    <scope>NUCLEOTIDE SEQUENCE</scope>
    <source>
        <tissue evidence="1">Shoot tissue taken approximately 20 cm above the soil surface</tissue>
    </source>
</reference>
<accession>A0A0A8Z521</accession>
<proteinExistence type="predicted"/>
<sequence>MQDPASRLYMFCRTYQASQFRST</sequence>